<evidence type="ECO:0000313" key="2">
    <source>
        <dbReference type="Proteomes" id="UP000002439"/>
    </source>
</evidence>
<dbReference type="FunCoup" id="Q8ZZX2">
    <property type="interactions" value="24"/>
</dbReference>
<dbReference type="HOGENOM" id="CLU_030671_3_0_2"/>
<dbReference type="PANTHER" id="PTHR31118:SF12">
    <property type="entry name" value="CYCLASE-LIKE PROTEIN 2"/>
    <property type="match status" value="1"/>
</dbReference>
<dbReference type="RefSeq" id="WP_011006989.1">
    <property type="nucleotide sequence ID" value="NC_003364.1"/>
</dbReference>
<dbReference type="GO" id="GO:0019441">
    <property type="term" value="P:L-tryptophan catabolic process to kynurenine"/>
    <property type="evidence" value="ECO:0000318"/>
    <property type="project" value="GO_Central"/>
</dbReference>
<name>Q8ZZX2_PYRAE</name>
<dbReference type="EMBL" id="AE009441">
    <property type="protein sequence ID" value="AAL62517.1"/>
    <property type="molecule type" value="Genomic_DNA"/>
</dbReference>
<dbReference type="AlphaFoldDB" id="Q8ZZX2"/>
<dbReference type="STRING" id="178306.PAE0036"/>
<keyword evidence="2" id="KW-1185">Reference proteome</keyword>
<dbReference type="eggNOG" id="arCOG02462">
    <property type="taxonomic scope" value="Archaea"/>
</dbReference>
<dbReference type="PATRIC" id="fig|178306.9.peg.25"/>
<dbReference type="SUPFAM" id="SSF102198">
    <property type="entry name" value="Putative cyclase"/>
    <property type="match status" value="1"/>
</dbReference>
<dbReference type="InterPro" id="IPR007325">
    <property type="entry name" value="KFase/CYL"/>
</dbReference>
<dbReference type="EnsemblBacteria" id="AAL62517">
    <property type="protein sequence ID" value="AAL62517"/>
    <property type="gene ID" value="PAE0036"/>
</dbReference>
<dbReference type="GeneID" id="1464731"/>
<dbReference type="Pfam" id="PF04199">
    <property type="entry name" value="Cyclase"/>
    <property type="match status" value="1"/>
</dbReference>
<dbReference type="PANTHER" id="PTHR31118">
    <property type="entry name" value="CYCLASE-LIKE PROTEIN 2"/>
    <property type="match status" value="1"/>
</dbReference>
<sequence>MYIDLTMALKSGMGVFPGSPKPAILNWTKYDVHGYYSNVLYFHEHTATHVDAPAHFIPGGKTLEEVEVSKFFGQFVALDFSHVSPRGVIKLREFEAALPRGVELGPGWVVLIKTGFDKYIGTEKWLEYPEISVELAERLAELGVNAVGLDSPSPDREPFDVHKVLLKREVLIFENLTNLDAVVGRRGQFVALPLKIAGGSGGPVRQWQLYEGTVDQRQPRGRF</sequence>
<proteinExistence type="predicted"/>
<dbReference type="Gene3D" id="3.50.30.50">
    <property type="entry name" value="Putative cyclase"/>
    <property type="match status" value="1"/>
</dbReference>
<dbReference type="Proteomes" id="UP000002439">
    <property type="component" value="Chromosome"/>
</dbReference>
<dbReference type="KEGG" id="pai:PAE0036"/>
<gene>
    <name evidence="1" type="ordered locus">PAE0036</name>
</gene>
<dbReference type="InParanoid" id="Q8ZZX2"/>
<organism evidence="1 2">
    <name type="scientific">Pyrobaculum aerophilum (strain ATCC 51768 / DSM 7523 / JCM 9630 / CIP 104966 / NBRC 100827 / IM2)</name>
    <dbReference type="NCBI Taxonomy" id="178306"/>
    <lineage>
        <taxon>Archaea</taxon>
        <taxon>Thermoproteota</taxon>
        <taxon>Thermoprotei</taxon>
        <taxon>Thermoproteales</taxon>
        <taxon>Thermoproteaceae</taxon>
        <taxon>Pyrobaculum</taxon>
    </lineage>
</organism>
<reference evidence="1 2" key="1">
    <citation type="journal article" date="2002" name="Proc. Natl. Acad. Sci. U.S.A.">
        <title>Genome sequence of the hyperthermophilic crenarchaeon Pyrobaculum aerophilum.</title>
        <authorList>
            <person name="Fitz-Gibbon S.T."/>
            <person name="Ladner H."/>
            <person name="Kim U.J."/>
            <person name="Stetter K.O."/>
            <person name="Simon M.I."/>
            <person name="Miller J.H."/>
        </authorList>
    </citation>
    <scope>NUCLEOTIDE SEQUENCE [LARGE SCALE GENOMIC DNA]</scope>
    <source>
        <strain evidence="2">ATCC 51768 / DSM 7523 / JCM 9630 / CIP 104966 / NBRC 100827 / IM2</strain>
    </source>
</reference>
<evidence type="ECO:0000313" key="1">
    <source>
        <dbReference type="EMBL" id="AAL62517.1"/>
    </source>
</evidence>
<accession>Q8ZZX2</accession>
<evidence type="ECO:0008006" key="3">
    <source>
        <dbReference type="Google" id="ProtNLM"/>
    </source>
</evidence>
<dbReference type="InterPro" id="IPR037175">
    <property type="entry name" value="KFase_sf"/>
</dbReference>
<protein>
    <recommendedName>
        <fullName evidence="3">Cyclase</fullName>
    </recommendedName>
</protein>
<dbReference type="GO" id="GO:0004061">
    <property type="term" value="F:arylformamidase activity"/>
    <property type="evidence" value="ECO:0000318"/>
    <property type="project" value="GO_Central"/>
</dbReference>